<dbReference type="Pfam" id="PF00646">
    <property type="entry name" value="F-box"/>
    <property type="match status" value="1"/>
</dbReference>
<evidence type="ECO:0000313" key="2">
    <source>
        <dbReference type="EMBL" id="KAF1769752.1"/>
    </source>
</evidence>
<dbReference type="Proteomes" id="UP000483820">
    <property type="component" value="Chromosome I"/>
</dbReference>
<proteinExistence type="predicted"/>
<dbReference type="PROSITE" id="PS50181">
    <property type="entry name" value="FBOX"/>
    <property type="match status" value="1"/>
</dbReference>
<accession>A0A6A5HVH4</accession>
<reference evidence="2 3" key="1">
    <citation type="submission" date="2019-12" db="EMBL/GenBank/DDBJ databases">
        <title>Chromosome-level assembly of the Caenorhabditis remanei genome.</title>
        <authorList>
            <person name="Teterina A.A."/>
            <person name="Willis J.H."/>
            <person name="Phillips P.C."/>
        </authorList>
    </citation>
    <scope>NUCLEOTIDE SEQUENCE [LARGE SCALE GENOMIC DNA]</scope>
    <source>
        <strain evidence="2 3">PX506</strain>
        <tissue evidence="2">Whole organism</tissue>
    </source>
</reference>
<dbReference type="PANTHER" id="PTHR21503:SF8">
    <property type="entry name" value="F-BOX ASSOCIATED DOMAIN-CONTAINING PROTEIN-RELATED"/>
    <property type="match status" value="1"/>
</dbReference>
<sequence length="326" mass="38648">MDLKKDSKKLPLLKLPFLAQRLVLFQTDPIEILEMSFLSKRLKRTIQSSKPRLELINYYFTIPEQMKIIVQTSLSTQNQVLFDFKKELENGQKKIMNGKETLLRRNRESFTLKCEQSVQKNAEKCEFLIQYLKNLFTVNNTCLQCYMIFPKFSFYERIKPNQVELQKVHLSVEDGRKLLGYHTLERLKFDESKVLTGGKREHFQLNVRSLNVFQQNEWLAFSSFLTMKCEVICLTLNEPSRPFNSTDLSSLVLAWYNGKLENFKSFEMSLDYEAIEESFRNQVFAILDEANVVSIDHPKGRRIIRKDEEKAGMYFFNYFHFRKISK</sequence>
<dbReference type="CTD" id="9817949"/>
<gene>
    <name evidence="2" type="ORF">GCK72_001569</name>
</gene>
<dbReference type="InterPro" id="IPR001810">
    <property type="entry name" value="F-box_dom"/>
</dbReference>
<protein>
    <recommendedName>
        <fullName evidence="1">F-box domain-containing protein</fullName>
    </recommendedName>
</protein>
<evidence type="ECO:0000259" key="1">
    <source>
        <dbReference type="PROSITE" id="PS50181"/>
    </source>
</evidence>
<dbReference type="PANTHER" id="PTHR21503">
    <property type="entry name" value="F-BOX-CONTAINING HYPOTHETICAL PROTEIN C.ELEGANS"/>
    <property type="match status" value="1"/>
</dbReference>
<feature type="domain" description="F-box" evidence="1">
    <location>
        <begin position="9"/>
        <end position="55"/>
    </location>
</feature>
<comment type="caution">
    <text evidence="2">The sequence shown here is derived from an EMBL/GenBank/DDBJ whole genome shotgun (WGS) entry which is preliminary data.</text>
</comment>
<dbReference type="KEGG" id="crq:GCK72_001569"/>
<organism evidence="2 3">
    <name type="scientific">Caenorhabditis remanei</name>
    <name type="common">Caenorhabditis vulgaris</name>
    <dbReference type="NCBI Taxonomy" id="31234"/>
    <lineage>
        <taxon>Eukaryota</taxon>
        <taxon>Metazoa</taxon>
        <taxon>Ecdysozoa</taxon>
        <taxon>Nematoda</taxon>
        <taxon>Chromadorea</taxon>
        <taxon>Rhabditida</taxon>
        <taxon>Rhabditina</taxon>
        <taxon>Rhabditomorpha</taxon>
        <taxon>Rhabditoidea</taxon>
        <taxon>Rhabditidae</taxon>
        <taxon>Peloderinae</taxon>
        <taxon>Caenorhabditis</taxon>
    </lineage>
</organism>
<dbReference type="EMBL" id="WUAV01000001">
    <property type="protein sequence ID" value="KAF1769752.1"/>
    <property type="molecule type" value="Genomic_DNA"/>
</dbReference>
<evidence type="ECO:0000313" key="3">
    <source>
        <dbReference type="Proteomes" id="UP000483820"/>
    </source>
</evidence>
<dbReference type="GeneID" id="9817949"/>
<dbReference type="RefSeq" id="XP_003115196.2">
    <property type="nucleotide sequence ID" value="XM_003115148.2"/>
</dbReference>
<name>A0A6A5HVH4_CAERE</name>
<dbReference type="AlphaFoldDB" id="A0A6A5HVH4"/>